<evidence type="ECO:0000256" key="1">
    <source>
        <dbReference type="ARBA" id="ARBA00022598"/>
    </source>
</evidence>
<organism evidence="6 7">
    <name type="scientific">Streptomyces wedmorensis</name>
    <dbReference type="NCBI Taxonomy" id="43759"/>
    <lineage>
        <taxon>Bacteria</taxon>
        <taxon>Bacillati</taxon>
        <taxon>Actinomycetota</taxon>
        <taxon>Actinomycetes</taxon>
        <taxon>Kitasatosporales</taxon>
        <taxon>Streptomycetaceae</taxon>
        <taxon>Streptomyces</taxon>
    </lineage>
</organism>
<keyword evidence="3 4" id="KW-0067">ATP-binding</keyword>
<evidence type="ECO:0000256" key="4">
    <source>
        <dbReference type="PROSITE-ProRule" id="PRU00409"/>
    </source>
</evidence>
<accession>A0ABW6IYE1</accession>
<proteinExistence type="predicted"/>
<gene>
    <name evidence="6" type="ORF">ACFQ63_20725</name>
</gene>
<dbReference type="InterPro" id="IPR013815">
    <property type="entry name" value="ATP_grasp_subdomain_1"/>
</dbReference>
<dbReference type="EMBL" id="JBHTRV010000014">
    <property type="protein sequence ID" value="MFE5982122.1"/>
    <property type="molecule type" value="Genomic_DNA"/>
</dbReference>
<protein>
    <recommendedName>
        <fullName evidence="5">ATP-grasp domain-containing protein</fullName>
    </recommendedName>
</protein>
<feature type="domain" description="ATP-grasp" evidence="5">
    <location>
        <begin position="118"/>
        <end position="318"/>
    </location>
</feature>
<evidence type="ECO:0000256" key="3">
    <source>
        <dbReference type="ARBA" id="ARBA00022840"/>
    </source>
</evidence>
<evidence type="ECO:0000259" key="5">
    <source>
        <dbReference type="PROSITE" id="PS50975"/>
    </source>
</evidence>
<keyword evidence="1" id="KW-0436">Ligase</keyword>
<dbReference type="PROSITE" id="PS50975">
    <property type="entry name" value="ATP_GRASP"/>
    <property type="match status" value="1"/>
</dbReference>
<dbReference type="Proteomes" id="UP001600424">
    <property type="component" value="Unassembled WGS sequence"/>
</dbReference>
<dbReference type="RefSeq" id="WP_386256453.1">
    <property type="nucleotide sequence ID" value="NZ_JBHTRV010000014.1"/>
</dbReference>
<dbReference type="Gene3D" id="3.40.50.20">
    <property type="match status" value="1"/>
</dbReference>
<dbReference type="SUPFAM" id="SSF56059">
    <property type="entry name" value="Glutathione synthetase ATP-binding domain-like"/>
    <property type="match status" value="1"/>
</dbReference>
<dbReference type="Pfam" id="PF02786">
    <property type="entry name" value="CPSase_L_D2"/>
    <property type="match status" value="1"/>
</dbReference>
<keyword evidence="7" id="KW-1185">Reference proteome</keyword>
<evidence type="ECO:0000256" key="2">
    <source>
        <dbReference type="ARBA" id="ARBA00022741"/>
    </source>
</evidence>
<sequence>MRYLILNRTALTMRRYDLWLGPEHEVVLVTAAAAVPKDPAERAAVLAGYAHVECVESFHFDPAVDRLALALHEKWHFDDVLAFAEFDLMRAARLRASMGIPGHAPEDVMAFRDKFAMKVRLAASDVPLLPFAAVTYATDVLDFVAEHGYPIVVKPRRGGGSMDVEVLRGPEDLTGLFERNPELGTDDGAHLLAETYLDHELFHIDGVLVDGEVRMVWPSSQGDTTCLDIVNGLSLRSSLMDPEDPLTEPLREMTLAALEALPTPGSCVFHAEIFRDRQGDAGLVFNEIAVRMGGGMIEDMLELGFGVKPHEVYFRSLGGNNPPEVPERPLRIAGVTLFPPRPGTLVEIPEECPVPDVAVYKSYAKPGTVMSGAQFSTDKIASALATGGSRKEVEDVLAEVHAWFERAAVVTDAV</sequence>
<comment type="caution">
    <text evidence="6">The sequence shown here is derived from an EMBL/GenBank/DDBJ whole genome shotgun (WGS) entry which is preliminary data.</text>
</comment>
<name>A0ABW6IYE1_STRWE</name>
<dbReference type="InterPro" id="IPR005479">
    <property type="entry name" value="CPAse_ATP-bd"/>
</dbReference>
<evidence type="ECO:0000313" key="6">
    <source>
        <dbReference type="EMBL" id="MFE5982122.1"/>
    </source>
</evidence>
<dbReference type="PANTHER" id="PTHR43585:SF2">
    <property type="entry name" value="ATP-GRASP ENZYME FSQD"/>
    <property type="match status" value="1"/>
</dbReference>
<evidence type="ECO:0000313" key="7">
    <source>
        <dbReference type="Proteomes" id="UP001600424"/>
    </source>
</evidence>
<dbReference type="InterPro" id="IPR011761">
    <property type="entry name" value="ATP-grasp"/>
</dbReference>
<dbReference type="InterPro" id="IPR052032">
    <property type="entry name" value="ATP-dep_AA_Ligase"/>
</dbReference>
<keyword evidence="2 4" id="KW-0547">Nucleotide-binding</keyword>
<dbReference type="Gene3D" id="3.30.1490.20">
    <property type="entry name" value="ATP-grasp fold, A domain"/>
    <property type="match status" value="1"/>
</dbReference>
<reference evidence="6 7" key="1">
    <citation type="submission" date="2024-09" db="EMBL/GenBank/DDBJ databases">
        <title>The Natural Products Discovery Center: Release of the First 8490 Sequenced Strains for Exploring Actinobacteria Biosynthetic Diversity.</title>
        <authorList>
            <person name="Kalkreuter E."/>
            <person name="Kautsar S.A."/>
            <person name="Yang D."/>
            <person name="Bader C.D."/>
            <person name="Teijaro C.N."/>
            <person name="Fluegel L."/>
            <person name="Davis C.M."/>
            <person name="Simpson J.R."/>
            <person name="Lauterbach L."/>
            <person name="Steele A.D."/>
            <person name="Gui C."/>
            <person name="Meng S."/>
            <person name="Li G."/>
            <person name="Viehrig K."/>
            <person name="Ye F."/>
            <person name="Su P."/>
            <person name="Kiefer A.F."/>
            <person name="Nichols A."/>
            <person name="Cepeda A.J."/>
            <person name="Yan W."/>
            <person name="Fan B."/>
            <person name="Jiang Y."/>
            <person name="Adhikari A."/>
            <person name="Zheng C.-J."/>
            <person name="Schuster L."/>
            <person name="Cowan T.M."/>
            <person name="Smanski M.J."/>
            <person name="Chevrette M.G."/>
            <person name="De Carvalho L.P.S."/>
            <person name="Shen B."/>
        </authorList>
    </citation>
    <scope>NUCLEOTIDE SEQUENCE [LARGE SCALE GENOMIC DNA]</scope>
    <source>
        <strain evidence="6 7">NPDC056472</strain>
    </source>
</reference>
<dbReference type="Gene3D" id="3.30.470.20">
    <property type="entry name" value="ATP-grasp fold, B domain"/>
    <property type="match status" value="1"/>
</dbReference>
<dbReference type="PANTHER" id="PTHR43585">
    <property type="entry name" value="FUMIPYRROLE BIOSYNTHESIS PROTEIN C"/>
    <property type="match status" value="1"/>
</dbReference>